<evidence type="ECO:0000256" key="1">
    <source>
        <dbReference type="SAM" id="Phobius"/>
    </source>
</evidence>
<sequence length="66" mass="7269">MFRQILLTALITLIVVLVVQARRRRARVDQSRETRAGLTPQAWAGWALLAIMLAAAVGTAFLHDGL</sequence>
<protein>
    <submittedName>
        <fullName evidence="2">Uncharacterized protein</fullName>
    </submittedName>
</protein>
<comment type="caution">
    <text evidence="2">The sequence shown here is derived from an EMBL/GenBank/DDBJ whole genome shotgun (WGS) entry which is preliminary data.</text>
</comment>
<keyword evidence="1" id="KW-0812">Transmembrane</keyword>
<organism evidence="2 3">
    <name type="scientific">Spiribacter pallidus</name>
    <dbReference type="NCBI Taxonomy" id="1987936"/>
    <lineage>
        <taxon>Bacteria</taxon>
        <taxon>Pseudomonadati</taxon>
        <taxon>Pseudomonadota</taxon>
        <taxon>Gammaproteobacteria</taxon>
        <taxon>Chromatiales</taxon>
        <taxon>Ectothiorhodospiraceae</taxon>
        <taxon>Spiribacter</taxon>
    </lineage>
</organism>
<dbReference type="RefSeq" id="WP_367958537.1">
    <property type="nucleotide sequence ID" value="NZ_JBAKFK010000002.1"/>
</dbReference>
<keyword evidence="3" id="KW-1185">Reference proteome</keyword>
<accession>A0ABV3TEU2</accession>
<dbReference type="Proteomes" id="UP001556709">
    <property type="component" value="Unassembled WGS sequence"/>
</dbReference>
<evidence type="ECO:0000313" key="3">
    <source>
        <dbReference type="Proteomes" id="UP001556709"/>
    </source>
</evidence>
<name>A0ABV3TEU2_9GAMM</name>
<gene>
    <name evidence="2" type="ORF">V6X73_05740</name>
</gene>
<feature type="transmembrane region" description="Helical" evidence="1">
    <location>
        <begin position="45"/>
        <end position="62"/>
    </location>
</feature>
<proteinExistence type="predicted"/>
<dbReference type="EMBL" id="JBAKFM010000002">
    <property type="protein sequence ID" value="MEX0469224.1"/>
    <property type="molecule type" value="Genomic_DNA"/>
</dbReference>
<reference evidence="2 3" key="1">
    <citation type="submission" date="2024-02" db="EMBL/GenBank/DDBJ databases">
        <title>New especies of Spiribacter isolated from saline water.</title>
        <authorList>
            <person name="Leon M.J."/>
            <person name="De La Haba R."/>
            <person name="Sanchez-Porro C."/>
            <person name="Ventosa A."/>
        </authorList>
    </citation>
    <scope>NUCLEOTIDE SEQUENCE [LARGE SCALE GENOMIC DNA]</scope>
    <source>
        <strain evidence="3">ag22IC6-390</strain>
    </source>
</reference>
<keyword evidence="1" id="KW-0472">Membrane</keyword>
<keyword evidence="1" id="KW-1133">Transmembrane helix</keyword>
<evidence type="ECO:0000313" key="2">
    <source>
        <dbReference type="EMBL" id="MEX0469224.1"/>
    </source>
</evidence>